<dbReference type="Gene3D" id="3.40.50.10140">
    <property type="entry name" value="Toll/interleukin-1 receptor homology (TIR) domain"/>
    <property type="match status" value="1"/>
</dbReference>
<proteinExistence type="predicted"/>
<feature type="domain" description="TIR" evidence="2">
    <location>
        <begin position="446"/>
        <end position="535"/>
    </location>
</feature>
<reference evidence="4" key="1">
    <citation type="submission" date="2025-08" db="UniProtKB">
        <authorList>
            <consortium name="RefSeq"/>
        </authorList>
    </citation>
    <scope>IDENTIFICATION</scope>
    <source>
        <tissue evidence="4">Sperm</tissue>
    </source>
</reference>
<evidence type="ECO:0000259" key="2">
    <source>
        <dbReference type="Pfam" id="PF13676"/>
    </source>
</evidence>
<dbReference type="Pfam" id="PF13676">
    <property type="entry name" value="TIR_2"/>
    <property type="match status" value="1"/>
</dbReference>
<dbReference type="Gene3D" id="1.25.10.10">
    <property type="entry name" value="Leucine-rich Repeat Variant"/>
    <property type="match status" value="1"/>
</dbReference>
<gene>
    <name evidence="4" type="primary">LOC116944694</name>
</gene>
<sequence length="692" mass="72661">MQNMLKMEGGAIPAGSFTVSSSGVSSFSSSSSSFSSSSSSSGFSSSASGSSSSGAASSSSSAMGLGSMSLEQTMKVQGTAQQLLGKIKASDNYTSLEVVGSLRELSTSLTQCSTLGGRVQLVNSLTAQGWAGVLMKVLSGLDAEGLEFVGGSTLRLVLHASQLSADFREALGRAGGVQILLGNLSAVKDSIDDETAFAQLLISRLAIMSLWHVATERQNRALLRTEEARASLGALLALKNAHMRVGATLTACLALSENTADEHAVKSGHLASTVSWLRAALNTVLLEYEGHSLLEILTTLAHLARLNACATPLLEAGAVPLAVQVLRRGREEERRAATTLVWHLAFHPGLRNAMRNDEELARELSVLLRGGSPWLAGAARGIGLLLLTEKSPRYVLSREGTQPGGAGPGALWVAESGQEVRLGKAWTEWETFPHVFPVYAAREGGVVISHDGVHVATATALRDKLQTRGVRVWMNTEPLSPHSLDQTLAAIEAAGVVFVTATNAYQDNPRCRTEYSFARMFGKAVVPLQVELGSPVDGWLSALRDWKLLDGAPTPSLVDGEGHPMTAPTTGAGFVINSPANIQASLAAIEHAVDRYRTVYVQNARAASDWAPFNPVGVPYGALAQGPWGPAPSLAELGVSGPYNVGPYSGEPHAGGPYAGGPVAYAGGRMWSRKCDCRWVPLEGGASSWLSA</sequence>
<dbReference type="PANTHER" id="PTHR46270">
    <property type="entry name" value="ARMADILLO-TYPE FOLD-RELATED"/>
    <property type="match status" value="1"/>
</dbReference>
<keyword evidence="3" id="KW-1185">Reference proteome</keyword>
<dbReference type="SUPFAM" id="SSF52200">
    <property type="entry name" value="Toll/Interleukin receptor TIR domain"/>
    <property type="match status" value="1"/>
</dbReference>
<dbReference type="AlphaFoldDB" id="A0AAJ7TCD2"/>
<evidence type="ECO:0000313" key="4">
    <source>
        <dbReference type="RefSeq" id="XP_032814365.1"/>
    </source>
</evidence>
<dbReference type="GO" id="GO:0007165">
    <property type="term" value="P:signal transduction"/>
    <property type="evidence" value="ECO:0007669"/>
    <property type="project" value="InterPro"/>
</dbReference>
<dbReference type="GeneID" id="116944694"/>
<feature type="region of interest" description="Disordered" evidence="1">
    <location>
        <begin position="1"/>
        <end position="52"/>
    </location>
</feature>
<evidence type="ECO:0000313" key="3">
    <source>
        <dbReference type="Proteomes" id="UP001318040"/>
    </source>
</evidence>
<dbReference type="RefSeq" id="XP_032814365.1">
    <property type="nucleotide sequence ID" value="XM_032958474.1"/>
</dbReference>
<dbReference type="InterPro" id="IPR000157">
    <property type="entry name" value="TIR_dom"/>
</dbReference>
<dbReference type="InterPro" id="IPR016024">
    <property type="entry name" value="ARM-type_fold"/>
</dbReference>
<evidence type="ECO:0000256" key="1">
    <source>
        <dbReference type="SAM" id="MobiDB-lite"/>
    </source>
</evidence>
<feature type="compositionally biased region" description="Low complexity" evidence="1">
    <location>
        <begin position="15"/>
        <end position="52"/>
    </location>
</feature>
<accession>A0AAJ7TCD2</accession>
<dbReference type="SUPFAM" id="SSF48371">
    <property type="entry name" value="ARM repeat"/>
    <property type="match status" value="1"/>
</dbReference>
<dbReference type="InterPro" id="IPR011989">
    <property type="entry name" value="ARM-like"/>
</dbReference>
<dbReference type="Proteomes" id="UP001318040">
    <property type="component" value="Chromosome 21"/>
</dbReference>
<protein>
    <submittedName>
        <fullName evidence="4">Uncharacterized protein LOC116944694 isoform X2</fullName>
    </submittedName>
</protein>
<dbReference type="PANTHER" id="PTHR46270:SF2">
    <property type="entry name" value="TIR DOMAIN-CONTAINING PROTEIN"/>
    <property type="match status" value="1"/>
</dbReference>
<organism evidence="3 4">
    <name type="scientific">Petromyzon marinus</name>
    <name type="common">Sea lamprey</name>
    <dbReference type="NCBI Taxonomy" id="7757"/>
    <lineage>
        <taxon>Eukaryota</taxon>
        <taxon>Metazoa</taxon>
        <taxon>Chordata</taxon>
        <taxon>Craniata</taxon>
        <taxon>Vertebrata</taxon>
        <taxon>Cyclostomata</taxon>
        <taxon>Hyperoartia</taxon>
        <taxon>Petromyzontiformes</taxon>
        <taxon>Petromyzontidae</taxon>
        <taxon>Petromyzon</taxon>
    </lineage>
</organism>
<dbReference type="InterPro" id="IPR035897">
    <property type="entry name" value="Toll_tir_struct_dom_sf"/>
</dbReference>
<name>A0AAJ7TCD2_PETMA</name>